<protein>
    <submittedName>
        <fullName evidence="1">Uncharacterized protein</fullName>
    </submittedName>
</protein>
<comment type="caution">
    <text evidence="1">The sequence shown here is derived from an EMBL/GenBank/DDBJ whole genome shotgun (WGS) entry which is preliminary data.</text>
</comment>
<sequence>MSIFAWLNPIFWYQLKFFSPHKLNGKWFFIKREFCLPYNIMPQIEDRDLHLRWNPTNGTKIWRWIWTSSLWRRFMSQYVDFTVGQLKRRGGCISDMHTDDRLKIRFPVYAKNRDPYYQILMEARNTRARNWRTWGMQVPEKQGPGPNLGLVKKYQDYDNKIFRMADDDWTYTGLDTFFLAMLPNITLRKYWNEFPRVMPYFYGMYFTKEQLFNHISFGVDPGNQVLDELINSSDPEKKAEVEEDNDIMDYLFPIRQGLKDPNYRLKYPFPDDNIYRPTFNRGGNRQYWSRDVL</sequence>
<dbReference type="Proteomes" id="UP001162131">
    <property type="component" value="Unassembled WGS sequence"/>
</dbReference>
<gene>
    <name evidence="1" type="ORF">BSTOLATCC_MIC19018</name>
</gene>
<organism evidence="1 2">
    <name type="scientific">Blepharisma stoltei</name>
    <dbReference type="NCBI Taxonomy" id="1481888"/>
    <lineage>
        <taxon>Eukaryota</taxon>
        <taxon>Sar</taxon>
        <taxon>Alveolata</taxon>
        <taxon>Ciliophora</taxon>
        <taxon>Postciliodesmatophora</taxon>
        <taxon>Heterotrichea</taxon>
        <taxon>Heterotrichida</taxon>
        <taxon>Blepharismidae</taxon>
        <taxon>Blepharisma</taxon>
    </lineage>
</organism>
<proteinExistence type="predicted"/>
<name>A0AAU9J093_9CILI</name>
<dbReference type="AlphaFoldDB" id="A0AAU9J093"/>
<keyword evidence="2" id="KW-1185">Reference proteome</keyword>
<reference evidence="1" key="1">
    <citation type="submission" date="2021-09" db="EMBL/GenBank/DDBJ databases">
        <authorList>
            <consortium name="AG Swart"/>
            <person name="Singh M."/>
            <person name="Singh A."/>
            <person name="Seah K."/>
            <person name="Emmerich C."/>
        </authorList>
    </citation>
    <scope>NUCLEOTIDE SEQUENCE</scope>
    <source>
        <strain evidence="1">ATCC30299</strain>
    </source>
</reference>
<evidence type="ECO:0000313" key="1">
    <source>
        <dbReference type="EMBL" id="CAG9317776.1"/>
    </source>
</evidence>
<dbReference type="EMBL" id="CAJZBQ010000018">
    <property type="protein sequence ID" value="CAG9317776.1"/>
    <property type="molecule type" value="Genomic_DNA"/>
</dbReference>
<accession>A0AAU9J093</accession>
<evidence type="ECO:0000313" key="2">
    <source>
        <dbReference type="Proteomes" id="UP001162131"/>
    </source>
</evidence>